<keyword evidence="1" id="KW-0489">Methyltransferase</keyword>
<keyword evidence="1" id="KW-0808">Transferase</keyword>
<dbReference type="GO" id="GO:0032259">
    <property type="term" value="P:methylation"/>
    <property type="evidence" value="ECO:0007669"/>
    <property type="project" value="UniProtKB-KW"/>
</dbReference>
<dbReference type="GO" id="GO:0008168">
    <property type="term" value="F:methyltransferase activity"/>
    <property type="evidence" value="ECO:0007669"/>
    <property type="project" value="UniProtKB-KW"/>
</dbReference>
<comment type="caution">
    <text evidence="1">The sequence shown here is derived from an EMBL/GenBank/DDBJ whole genome shotgun (WGS) entry which is preliminary data.</text>
</comment>
<proteinExistence type="predicted"/>
<protein>
    <submittedName>
        <fullName evidence="1">Class I SAM-dependent methyltransferase</fullName>
    </submittedName>
</protein>
<reference evidence="1 2" key="1">
    <citation type="submission" date="2021-04" db="EMBL/GenBank/DDBJ databases">
        <title>Magnetospirillum sulfuroxidans sp. nov., a facultative chemolithoautotrophic sulfur-oxidizing alphaproteobacterium isolated from freshwater sediment and proposals for Paramagetospirillum gen. nov., and Magnetospirillaceae fam. nov.</title>
        <authorList>
            <person name="Koziaeva V."/>
            <person name="Geelhoed J.S."/>
            <person name="Sorokin D.Y."/>
            <person name="Grouzdev D.S."/>
        </authorList>
    </citation>
    <scope>NUCLEOTIDE SEQUENCE [LARGE SCALE GENOMIC DNA]</scope>
    <source>
        <strain evidence="1 2">J10</strain>
    </source>
</reference>
<sequence>MNGVFSPLLARIRIDTVRPHLQGRVLDFGCGRGRLCDLVPAERFVGLDADPTALAEARRLHPGYTFLHADQLDGQSGFDTIIAMAVIGYVADLPGLLSRFAARLNPGGRIVVTSPMPQADLLHRMGARLGIFGADTYDRNLGLPDRARIESAAALAGLKLAHYSRFMLGHNQIVSLVPKESGR</sequence>
<dbReference type="CDD" id="cd02440">
    <property type="entry name" value="AdoMet_MTases"/>
    <property type="match status" value="1"/>
</dbReference>
<dbReference type="PANTHER" id="PTHR43861">
    <property type="entry name" value="TRANS-ACONITATE 2-METHYLTRANSFERASE-RELATED"/>
    <property type="match status" value="1"/>
</dbReference>
<dbReference type="Gene3D" id="3.40.50.150">
    <property type="entry name" value="Vaccinia Virus protein VP39"/>
    <property type="match status" value="1"/>
</dbReference>
<dbReference type="Proteomes" id="UP000680714">
    <property type="component" value="Unassembled WGS sequence"/>
</dbReference>
<evidence type="ECO:0000313" key="1">
    <source>
        <dbReference type="EMBL" id="MBR9972775.1"/>
    </source>
</evidence>
<dbReference type="InterPro" id="IPR029063">
    <property type="entry name" value="SAM-dependent_MTases_sf"/>
</dbReference>
<name>A0ABS5IED7_9PROT</name>
<evidence type="ECO:0000313" key="2">
    <source>
        <dbReference type="Proteomes" id="UP000680714"/>
    </source>
</evidence>
<dbReference type="Pfam" id="PF13489">
    <property type="entry name" value="Methyltransf_23"/>
    <property type="match status" value="1"/>
</dbReference>
<dbReference type="RefSeq" id="WP_211549864.1">
    <property type="nucleotide sequence ID" value="NZ_JAGTUF010000013.1"/>
</dbReference>
<dbReference type="EMBL" id="JAGTUF010000013">
    <property type="protein sequence ID" value="MBR9972775.1"/>
    <property type="molecule type" value="Genomic_DNA"/>
</dbReference>
<organism evidence="1 2">
    <name type="scientific">Magnetospirillum sulfuroxidans</name>
    <dbReference type="NCBI Taxonomy" id="611300"/>
    <lineage>
        <taxon>Bacteria</taxon>
        <taxon>Pseudomonadati</taxon>
        <taxon>Pseudomonadota</taxon>
        <taxon>Alphaproteobacteria</taxon>
        <taxon>Rhodospirillales</taxon>
        <taxon>Rhodospirillaceae</taxon>
        <taxon>Magnetospirillum</taxon>
    </lineage>
</organism>
<keyword evidence="2" id="KW-1185">Reference proteome</keyword>
<dbReference type="SUPFAM" id="SSF53335">
    <property type="entry name" value="S-adenosyl-L-methionine-dependent methyltransferases"/>
    <property type="match status" value="1"/>
</dbReference>
<gene>
    <name evidence="1" type="ORF">KEC16_13705</name>
</gene>
<accession>A0ABS5IED7</accession>